<proteinExistence type="inferred from homology"/>
<comment type="similarity">
    <text evidence="3">Belongs to the cullin family.</text>
</comment>
<feature type="domain" description="Cullin family profile" evidence="4">
    <location>
        <begin position="1"/>
        <end position="132"/>
    </location>
</feature>
<dbReference type="InterPro" id="IPR036390">
    <property type="entry name" value="WH_DNA-bd_sf"/>
</dbReference>
<name>A0A821Y676_9BILA</name>
<dbReference type="InterPro" id="IPR016158">
    <property type="entry name" value="Cullin_homology"/>
</dbReference>
<dbReference type="FunFam" id="1.10.10.10:FF:000014">
    <property type="entry name" value="Cullin 1"/>
    <property type="match status" value="1"/>
</dbReference>
<dbReference type="GO" id="GO:0031461">
    <property type="term" value="C:cullin-RING ubiquitin ligase complex"/>
    <property type="evidence" value="ECO:0007669"/>
    <property type="project" value="InterPro"/>
</dbReference>
<dbReference type="PANTHER" id="PTHR11932">
    <property type="entry name" value="CULLIN"/>
    <property type="match status" value="1"/>
</dbReference>
<dbReference type="Gene3D" id="1.10.10.10">
    <property type="entry name" value="Winged helix-like DNA-binding domain superfamily/Winged helix DNA-binding domain"/>
    <property type="match status" value="1"/>
</dbReference>
<evidence type="ECO:0000256" key="1">
    <source>
        <dbReference type="ARBA" id="ARBA00022499"/>
    </source>
</evidence>
<reference evidence="5" key="1">
    <citation type="submission" date="2021-02" db="EMBL/GenBank/DDBJ databases">
        <authorList>
            <person name="Nowell W R."/>
        </authorList>
    </citation>
    <scope>NUCLEOTIDE SEQUENCE</scope>
</reference>
<dbReference type="GO" id="GO:0006511">
    <property type="term" value="P:ubiquitin-dependent protein catabolic process"/>
    <property type="evidence" value="ECO:0007669"/>
    <property type="project" value="InterPro"/>
</dbReference>
<dbReference type="InterPro" id="IPR059120">
    <property type="entry name" value="Cullin-like_AB"/>
</dbReference>
<evidence type="ECO:0000256" key="2">
    <source>
        <dbReference type="ARBA" id="ARBA00022843"/>
    </source>
</evidence>
<evidence type="ECO:0000259" key="4">
    <source>
        <dbReference type="PROSITE" id="PS50069"/>
    </source>
</evidence>
<feature type="non-terminal residue" evidence="5">
    <location>
        <position position="1"/>
    </location>
</feature>
<keyword evidence="1" id="KW-1017">Isopeptide bond</keyword>
<accession>A0A821Y676</accession>
<sequence length="271" mass="32125">GADLNQDYITHCENEGIRTEFHFPVMMLTSNWWPVTVSSMFNISNELLPRLTHFKKYYMKRYIGRKLDILLQYSKGEVQTLYTKKKYILQVSFYQMNILLLFNEFPTMTVEKMLDKTQIEPNIFMPALVSLIKMKILNCQDINPDQLNEHFQETNLSMNNNIRVNDAMKNDKIKINLMKIQQANPMNKIDPNSVYSSVFEERKLAIQAVIVLIMKNRKTLKHNLLLSEVIERLARVFKPDIPAIKKCIDLLIEKQYMERDDKERDLYKYLA</sequence>
<gene>
    <name evidence="5" type="ORF">QYT958_LOCUS33700</name>
</gene>
<dbReference type="InterPro" id="IPR045093">
    <property type="entry name" value="Cullin"/>
</dbReference>
<dbReference type="PROSITE" id="PS01256">
    <property type="entry name" value="CULLIN_1"/>
    <property type="match status" value="1"/>
</dbReference>
<dbReference type="Proteomes" id="UP000663848">
    <property type="component" value="Unassembled WGS sequence"/>
</dbReference>
<dbReference type="AlphaFoldDB" id="A0A821Y676"/>
<dbReference type="InterPro" id="IPR019559">
    <property type="entry name" value="Cullin_neddylation_domain"/>
</dbReference>
<organism evidence="5 6">
    <name type="scientific">Rotaria socialis</name>
    <dbReference type="NCBI Taxonomy" id="392032"/>
    <lineage>
        <taxon>Eukaryota</taxon>
        <taxon>Metazoa</taxon>
        <taxon>Spiralia</taxon>
        <taxon>Gnathifera</taxon>
        <taxon>Rotifera</taxon>
        <taxon>Eurotatoria</taxon>
        <taxon>Bdelloidea</taxon>
        <taxon>Philodinida</taxon>
        <taxon>Philodinidae</taxon>
        <taxon>Rotaria</taxon>
    </lineage>
</organism>
<dbReference type="GO" id="GO:0031625">
    <property type="term" value="F:ubiquitin protein ligase binding"/>
    <property type="evidence" value="ECO:0007669"/>
    <property type="project" value="InterPro"/>
</dbReference>
<evidence type="ECO:0000313" key="6">
    <source>
        <dbReference type="Proteomes" id="UP000663848"/>
    </source>
</evidence>
<dbReference type="SUPFAM" id="SSF75632">
    <property type="entry name" value="Cullin homology domain"/>
    <property type="match status" value="1"/>
</dbReference>
<dbReference type="SMART" id="SM00884">
    <property type="entry name" value="Cullin_Nedd8"/>
    <property type="match status" value="1"/>
</dbReference>
<dbReference type="Pfam" id="PF26557">
    <property type="entry name" value="Cullin_AB"/>
    <property type="match status" value="1"/>
</dbReference>
<dbReference type="InterPro" id="IPR036317">
    <property type="entry name" value="Cullin_homology_sf"/>
</dbReference>
<dbReference type="PROSITE" id="PS50069">
    <property type="entry name" value="CULLIN_2"/>
    <property type="match status" value="1"/>
</dbReference>
<dbReference type="InterPro" id="IPR036388">
    <property type="entry name" value="WH-like_DNA-bd_sf"/>
</dbReference>
<keyword evidence="2" id="KW-0832">Ubl conjugation</keyword>
<dbReference type="SUPFAM" id="SSF46785">
    <property type="entry name" value="Winged helix' DNA-binding domain"/>
    <property type="match status" value="1"/>
</dbReference>
<comment type="caution">
    <text evidence="5">The sequence shown here is derived from an EMBL/GenBank/DDBJ whole genome shotgun (WGS) entry which is preliminary data.</text>
</comment>
<dbReference type="EMBL" id="CAJOBR010023338">
    <property type="protein sequence ID" value="CAF4953807.1"/>
    <property type="molecule type" value="Genomic_DNA"/>
</dbReference>
<evidence type="ECO:0000313" key="5">
    <source>
        <dbReference type="EMBL" id="CAF4953807.1"/>
    </source>
</evidence>
<dbReference type="Gene3D" id="3.30.230.130">
    <property type="entry name" value="Cullin, Chain C, Domain 2"/>
    <property type="match status" value="1"/>
</dbReference>
<dbReference type="InterPro" id="IPR016157">
    <property type="entry name" value="Cullin_CS"/>
</dbReference>
<evidence type="ECO:0000256" key="3">
    <source>
        <dbReference type="PROSITE-ProRule" id="PRU00330"/>
    </source>
</evidence>
<dbReference type="Pfam" id="PF10557">
    <property type="entry name" value="Cullin_Nedd8"/>
    <property type="match status" value="1"/>
</dbReference>
<protein>
    <recommendedName>
        <fullName evidence="4">Cullin family profile domain-containing protein</fullName>
    </recommendedName>
</protein>